<dbReference type="InterPro" id="IPR023365">
    <property type="entry name" value="Sortase_dom-sf"/>
</dbReference>
<keyword evidence="4" id="KW-1133">Transmembrane helix</keyword>
<evidence type="ECO:0000256" key="1">
    <source>
        <dbReference type="ARBA" id="ARBA00022801"/>
    </source>
</evidence>
<dbReference type="eggNOG" id="COG3764">
    <property type="taxonomic scope" value="Bacteria"/>
</dbReference>
<evidence type="ECO:0000256" key="3">
    <source>
        <dbReference type="SAM" id="MobiDB-lite"/>
    </source>
</evidence>
<keyword evidence="6" id="KW-1185">Reference proteome</keyword>
<dbReference type="Pfam" id="PF04203">
    <property type="entry name" value="Sortase"/>
    <property type="match status" value="1"/>
</dbReference>
<dbReference type="Gene3D" id="2.40.260.10">
    <property type="entry name" value="Sortase"/>
    <property type="match status" value="1"/>
</dbReference>
<gene>
    <name evidence="5" type="ordered locus">FraEuI1c_2231</name>
</gene>
<feature type="region of interest" description="Disordered" evidence="3">
    <location>
        <begin position="1"/>
        <end position="123"/>
    </location>
</feature>
<keyword evidence="4" id="KW-0472">Membrane</keyword>
<reference evidence="5 6" key="1">
    <citation type="submission" date="2010-10" db="EMBL/GenBank/DDBJ databases">
        <title>Complete sequence of Frankia sp. EuI1c.</title>
        <authorList>
            <consortium name="US DOE Joint Genome Institute"/>
            <person name="Lucas S."/>
            <person name="Copeland A."/>
            <person name="Lapidus A."/>
            <person name="Cheng J.-F."/>
            <person name="Bruce D."/>
            <person name="Goodwin L."/>
            <person name="Pitluck S."/>
            <person name="Chertkov O."/>
            <person name="Detter J.C."/>
            <person name="Han C."/>
            <person name="Tapia R."/>
            <person name="Land M."/>
            <person name="Hauser L."/>
            <person name="Jeffries C."/>
            <person name="Kyrpides N."/>
            <person name="Ivanova N."/>
            <person name="Mikhailova N."/>
            <person name="Beauchemin N."/>
            <person name="Sen A."/>
            <person name="Sur S.A."/>
            <person name="Gtari M."/>
            <person name="Wall L."/>
            <person name="Tisa L."/>
            <person name="Woyke T."/>
        </authorList>
    </citation>
    <scope>NUCLEOTIDE SEQUENCE [LARGE SCALE GENOMIC DNA]</scope>
    <source>
        <strain evidence="6">DSM 45817 / CECT 9037 / EuI1c</strain>
    </source>
</reference>
<evidence type="ECO:0000313" key="6">
    <source>
        <dbReference type="Proteomes" id="UP000002484"/>
    </source>
</evidence>
<dbReference type="AlphaFoldDB" id="E3IYY7"/>
<accession>E3IYY7</accession>
<feature type="compositionally biased region" description="Low complexity" evidence="3">
    <location>
        <begin position="68"/>
        <end position="89"/>
    </location>
</feature>
<evidence type="ECO:0000256" key="2">
    <source>
        <dbReference type="PIRSR" id="PIRSR605754-1"/>
    </source>
</evidence>
<dbReference type="EMBL" id="CP002299">
    <property type="protein sequence ID" value="ADP80270.1"/>
    <property type="molecule type" value="Genomic_DNA"/>
</dbReference>
<keyword evidence="1" id="KW-0378">Hydrolase</keyword>
<name>E3IYY7_PSEI1</name>
<proteinExistence type="predicted"/>
<dbReference type="HOGENOM" id="CLU_782459_0_0_11"/>
<dbReference type="Proteomes" id="UP000002484">
    <property type="component" value="Chromosome"/>
</dbReference>
<dbReference type="NCBIfam" id="TIGR01076">
    <property type="entry name" value="sortase_fam"/>
    <property type="match status" value="1"/>
</dbReference>
<feature type="compositionally biased region" description="Pro residues" evidence="3">
    <location>
        <begin position="19"/>
        <end position="30"/>
    </location>
</feature>
<keyword evidence="4" id="KW-0812">Transmembrane</keyword>
<dbReference type="KEGG" id="fri:FraEuI1c_2231"/>
<dbReference type="STRING" id="298654.FraEuI1c_2231"/>
<dbReference type="InParanoid" id="E3IYY7"/>
<dbReference type="GO" id="GO:0016787">
    <property type="term" value="F:hydrolase activity"/>
    <property type="evidence" value="ECO:0007669"/>
    <property type="project" value="UniProtKB-KW"/>
</dbReference>
<dbReference type="InterPro" id="IPR042003">
    <property type="entry name" value="Sortase_E"/>
</dbReference>
<dbReference type="InterPro" id="IPR053465">
    <property type="entry name" value="Sortase_Class_E"/>
</dbReference>
<feature type="compositionally biased region" description="Basic and acidic residues" evidence="3">
    <location>
        <begin position="39"/>
        <end position="50"/>
    </location>
</feature>
<dbReference type="NCBIfam" id="NF033747">
    <property type="entry name" value="class_E_sortase"/>
    <property type="match status" value="1"/>
</dbReference>
<organism evidence="5 6">
    <name type="scientific">Pseudofrankia inefficax (strain DSM 45817 / CECT 9037 / DDB 130130 / EuI1c)</name>
    <name type="common">Frankia inefficax</name>
    <dbReference type="NCBI Taxonomy" id="298654"/>
    <lineage>
        <taxon>Bacteria</taxon>
        <taxon>Bacillati</taxon>
        <taxon>Actinomycetota</taxon>
        <taxon>Actinomycetes</taxon>
        <taxon>Frankiales</taxon>
        <taxon>Frankiaceae</taxon>
        <taxon>Pseudofrankia</taxon>
    </lineage>
</organism>
<evidence type="ECO:0000313" key="5">
    <source>
        <dbReference type="EMBL" id="ADP80270.1"/>
    </source>
</evidence>
<dbReference type="SUPFAM" id="SSF63817">
    <property type="entry name" value="Sortase"/>
    <property type="match status" value="1"/>
</dbReference>
<feature type="transmembrane region" description="Helical" evidence="4">
    <location>
        <begin position="130"/>
        <end position="155"/>
    </location>
</feature>
<sequence length="354" mass="36861">MAGAADGDQIGEYQSDPLADPPLAGPPPGGAPLAGRVPRQADPRDGDRRAAPRAVDPPSGWPGPTAGDLQPSMAPAAAADPPVTPDLLAVSDPPAVLDLPAVSDLPASPEPQPVPLGQGGRRRRARIGGAVVRGAGELLITLGLVVALFLAYELWITDIFQARTQSRLHNKLAATWAAPARPAAPAPPPPAAPLHPAVGEGFAELHIPRLGAGYAPVIVEGVGEAQLQEGPGHYPGTAMPGEIGNFVVSGHRTTYGKPFNELDELRPGDPVVVEVSDRYYVYRMTRAEVVAPTRLDVTYPVPEQAGKVPTAAVMTMTTCNPKYSAKTRLIVFAKLDKTVMKAPGVGVPFEPVEG</sequence>
<feature type="active site" description="Acyl-thioester intermediate" evidence="2">
    <location>
        <position position="319"/>
    </location>
</feature>
<feature type="active site" description="Proton donor/acceptor" evidence="2">
    <location>
        <position position="251"/>
    </location>
</feature>
<dbReference type="InterPro" id="IPR005754">
    <property type="entry name" value="Sortase"/>
</dbReference>
<evidence type="ECO:0000256" key="4">
    <source>
        <dbReference type="SAM" id="Phobius"/>
    </source>
</evidence>
<protein>
    <submittedName>
        <fullName evidence="5">Sortase family protein</fullName>
    </submittedName>
</protein>
<dbReference type="CDD" id="cd05830">
    <property type="entry name" value="Sortase_E"/>
    <property type="match status" value="1"/>
</dbReference>